<keyword evidence="7" id="KW-0325">Glycoprotein</keyword>
<dbReference type="EC" id="3.2.1.21" evidence="4"/>
<keyword evidence="6" id="KW-0136">Cellulose degradation</keyword>
<dbReference type="SUPFAM" id="SSF51445">
    <property type="entry name" value="(Trans)glycosidases"/>
    <property type="match status" value="1"/>
</dbReference>
<dbReference type="InterPro" id="IPR036962">
    <property type="entry name" value="Glyco_hydro_3_N_sf"/>
</dbReference>
<dbReference type="GO" id="GO:0030245">
    <property type="term" value="P:cellulose catabolic process"/>
    <property type="evidence" value="ECO:0007669"/>
    <property type="project" value="UniProtKB-KW"/>
</dbReference>
<proteinExistence type="inferred from homology"/>
<keyword evidence="9" id="KW-0326">Glycosidase</keyword>
<name>A0A9W9ILS9_9EURO</name>
<dbReference type="Gene3D" id="3.20.20.300">
    <property type="entry name" value="Glycoside hydrolase, family 3, N-terminal domain"/>
    <property type="match status" value="1"/>
</dbReference>
<evidence type="ECO:0000256" key="3">
    <source>
        <dbReference type="ARBA" id="ARBA00005336"/>
    </source>
</evidence>
<reference evidence="12" key="2">
    <citation type="journal article" date="2023" name="IMA Fungus">
        <title>Comparative genomic study of the Penicillium genus elucidates a diverse pangenome and 15 lateral gene transfer events.</title>
        <authorList>
            <person name="Petersen C."/>
            <person name="Sorensen T."/>
            <person name="Nielsen M.R."/>
            <person name="Sondergaard T.E."/>
            <person name="Sorensen J.L."/>
            <person name="Fitzpatrick D.A."/>
            <person name="Frisvad J.C."/>
            <person name="Nielsen K.L."/>
        </authorList>
    </citation>
    <scope>NUCLEOTIDE SEQUENCE</scope>
    <source>
        <strain evidence="12">IBT 26290</strain>
    </source>
</reference>
<comment type="similarity">
    <text evidence="3">Belongs to the glycosyl hydrolase 3 family.</text>
</comment>
<sequence>MTCVKHFALNSMENARFNVDVQIDDTALHEVHLPHVRQLVEGGVSSVMSSYNSIRGGFAGQNHELLNDILRQEWGFGRFVLSYFIFGLRDAVKSIKNGLDVEASFQQQRALYVSEAQKRGDLAWSEINRSCARILCCK</sequence>
<evidence type="ECO:0000256" key="4">
    <source>
        <dbReference type="ARBA" id="ARBA00012744"/>
    </source>
</evidence>
<dbReference type="PANTHER" id="PTHR42715">
    <property type="entry name" value="BETA-GLUCOSIDASE"/>
    <property type="match status" value="1"/>
</dbReference>
<protein>
    <recommendedName>
        <fullName evidence="4">beta-glucosidase</fullName>
        <ecNumber evidence="4">3.2.1.21</ecNumber>
    </recommendedName>
</protein>
<dbReference type="GO" id="GO:0008422">
    <property type="term" value="F:beta-glucosidase activity"/>
    <property type="evidence" value="ECO:0007669"/>
    <property type="project" value="UniProtKB-EC"/>
</dbReference>
<dbReference type="GeneID" id="81423754"/>
<dbReference type="AlphaFoldDB" id="A0A9W9ILS9"/>
<keyword evidence="5" id="KW-0378">Hydrolase</keyword>
<dbReference type="EMBL" id="JAPQKN010000001">
    <property type="protein sequence ID" value="KAJ5176576.1"/>
    <property type="molecule type" value="Genomic_DNA"/>
</dbReference>
<evidence type="ECO:0000313" key="12">
    <source>
        <dbReference type="EMBL" id="KAJ5176576.1"/>
    </source>
</evidence>
<evidence type="ECO:0000256" key="8">
    <source>
        <dbReference type="ARBA" id="ARBA00023277"/>
    </source>
</evidence>
<evidence type="ECO:0000259" key="11">
    <source>
        <dbReference type="Pfam" id="PF00933"/>
    </source>
</evidence>
<accession>A0A9W9ILS9</accession>
<keyword evidence="8" id="KW-0119">Carbohydrate metabolism</keyword>
<comment type="caution">
    <text evidence="12">The sequence shown here is derived from an EMBL/GenBank/DDBJ whole genome shotgun (WGS) entry which is preliminary data.</text>
</comment>
<keyword evidence="13" id="KW-1185">Reference proteome</keyword>
<evidence type="ECO:0000256" key="6">
    <source>
        <dbReference type="ARBA" id="ARBA00023001"/>
    </source>
</evidence>
<dbReference type="PANTHER" id="PTHR42715:SF3">
    <property type="entry name" value="BETA-GLUCOSIDASE B-RELATED"/>
    <property type="match status" value="1"/>
</dbReference>
<comment type="catalytic activity">
    <reaction evidence="1">
        <text>Hydrolysis of terminal, non-reducing beta-D-glucosyl residues with release of beta-D-glucose.</text>
        <dbReference type="EC" id="3.2.1.21"/>
    </reaction>
</comment>
<dbReference type="InterPro" id="IPR050288">
    <property type="entry name" value="Cellulose_deg_GH3"/>
</dbReference>
<dbReference type="InterPro" id="IPR017853">
    <property type="entry name" value="GH"/>
</dbReference>
<organism evidence="12 13">
    <name type="scientific">Penicillium canariense</name>
    <dbReference type="NCBI Taxonomy" id="189055"/>
    <lineage>
        <taxon>Eukaryota</taxon>
        <taxon>Fungi</taxon>
        <taxon>Dikarya</taxon>
        <taxon>Ascomycota</taxon>
        <taxon>Pezizomycotina</taxon>
        <taxon>Eurotiomycetes</taxon>
        <taxon>Eurotiomycetidae</taxon>
        <taxon>Eurotiales</taxon>
        <taxon>Aspergillaceae</taxon>
        <taxon>Penicillium</taxon>
    </lineage>
</organism>
<feature type="domain" description="Glycoside hydrolase family 3 N-terminal" evidence="11">
    <location>
        <begin position="1"/>
        <end position="135"/>
    </location>
</feature>
<reference evidence="12" key="1">
    <citation type="submission" date="2022-11" db="EMBL/GenBank/DDBJ databases">
        <authorList>
            <person name="Petersen C."/>
        </authorList>
    </citation>
    <scope>NUCLEOTIDE SEQUENCE</scope>
    <source>
        <strain evidence="12">IBT 26290</strain>
    </source>
</reference>
<dbReference type="InterPro" id="IPR001764">
    <property type="entry name" value="Glyco_hydro_3_N"/>
</dbReference>
<evidence type="ECO:0000256" key="1">
    <source>
        <dbReference type="ARBA" id="ARBA00000448"/>
    </source>
</evidence>
<dbReference type="OrthoDB" id="2123594at2759"/>
<dbReference type="RefSeq" id="XP_056548184.1">
    <property type="nucleotide sequence ID" value="XM_056684578.1"/>
</dbReference>
<evidence type="ECO:0000256" key="7">
    <source>
        <dbReference type="ARBA" id="ARBA00023180"/>
    </source>
</evidence>
<comment type="pathway">
    <text evidence="2">Glycan metabolism; cellulose degradation.</text>
</comment>
<gene>
    <name evidence="12" type="ORF">N7482_002453</name>
</gene>
<evidence type="ECO:0000256" key="9">
    <source>
        <dbReference type="ARBA" id="ARBA00023295"/>
    </source>
</evidence>
<dbReference type="Pfam" id="PF00933">
    <property type="entry name" value="Glyco_hydro_3"/>
    <property type="match status" value="1"/>
</dbReference>
<evidence type="ECO:0000256" key="2">
    <source>
        <dbReference type="ARBA" id="ARBA00004987"/>
    </source>
</evidence>
<evidence type="ECO:0000256" key="10">
    <source>
        <dbReference type="ARBA" id="ARBA00023326"/>
    </source>
</evidence>
<evidence type="ECO:0000256" key="5">
    <source>
        <dbReference type="ARBA" id="ARBA00022801"/>
    </source>
</evidence>
<keyword evidence="10" id="KW-0624">Polysaccharide degradation</keyword>
<evidence type="ECO:0000313" key="13">
    <source>
        <dbReference type="Proteomes" id="UP001149163"/>
    </source>
</evidence>
<dbReference type="Proteomes" id="UP001149163">
    <property type="component" value="Unassembled WGS sequence"/>
</dbReference>